<proteinExistence type="predicted"/>
<sequence>MEGFFKKFHRLIYPLQAILFLLILDKIFHVEPDWLRIAIAIALGYFLSPRIKIIETQTGKRKQLTWIFLKKPIFLD</sequence>
<name>A0A1B9Y0W1_9FLAO</name>
<evidence type="ECO:0000313" key="1">
    <source>
        <dbReference type="EMBL" id="OCK43458.1"/>
    </source>
</evidence>
<evidence type="ECO:0000313" key="2">
    <source>
        <dbReference type="Proteomes" id="UP000093186"/>
    </source>
</evidence>
<gene>
    <name evidence="1" type="ORF">BA195_01785</name>
</gene>
<keyword evidence="2" id="KW-1185">Reference proteome</keyword>
<protein>
    <submittedName>
        <fullName evidence="1">Uncharacterized protein</fullName>
    </submittedName>
</protein>
<comment type="caution">
    <text evidence="1">The sequence shown here is derived from an EMBL/GenBank/DDBJ whole genome shotgun (WGS) entry which is preliminary data.</text>
</comment>
<dbReference type="EMBL" id="MAKX01000001">
    <property type="protein sequence ID" value="OCK43458.1"/>
    <property type="molecule type" value="Genomic_DNA"/>
</dbReference>
<dbReference type="OrthoDB" id="1203191at2"/>
<dbReference type="STRING" id="447689.BA195_01785"/>
<dbReference type="AlphaFoldDB" id="A0A1B9Y0W1"/>
<reference evidence="1 2" key="1">
    <citation type="submission" date="2016-06" db="EMBL/GenBank/DDBJ databases">
        <title>Draft Genome Sequence of Tenacibaculum soleae UCD-KL19.</title>
        <authorList>
            <person name="Eisen J.A."/>
            <person name="Coil D.A."/>
            <person name="Lujan K.M."/>
        </authorList>
    </citation>
    <scope>NUCLEOTIDE SEQUENCE [LARGE SCALE GENOMIC DNA]</scope>
    <source>
        <strain evidence="1 2">UCD-KL19</strain>
    </source>
</reference>
<organism evidence="1 2">
    <name type="scientific">Tenacibaculum soleae</name>
    <dbReference type="NCBI Taxonomy" id="447689"/>
    <lineage>
        <taxon>Bacteria</taxon>
        <taxon>Pseudomonadati</taxon>
        <taxon>Bacteroidota</taxon>
        <taxon>Flavobacteriia</taxon>
        <taxon>Flavobacteriales</taxon>
        <taxon>Flavobacteriaceae</taxon>
        <taxon>Tenacibaculum</taxon>
    </lineage>
</organism>
<accession>A0A1B9Y0W1</accession>
<dbReference type="Proteomes" id="UP000093186">
    <property type="component" value="Unassembled WGS sequence"/>
</dbReference>